<comment type="caution">
    <text evidence="3">The sequence shown here is derived from an EMBL/GenBank/DDBJ whole genome shotgun (WGS) entry which is preliminary data.</text>
</comment>
<feature type="domain" description="PBP" evidence="1">
    <location>
        <begin position="86"/>
        <end position="265"/>
    </location>
</feature>
<gene>
    <name evidence="3" type="ORF">AB0T83_13835</name>
</gene>
<name>A0ABV3L8F7_9RHOB</name>
<dbReference type="Proteomes" id="UP001553161">
    <property type="component" value="Unassembled WGS sequence"/>
</dbReference>
<protein>
    <submittedName>
        <fullName evidence="3">Helix-turn-helix transcriptional regulator</fullName>
    </submittedName>
</protein>
<dbReference type="InterPro" id="IPR041657">
    <property type="entry name" value="HTH_17"/>
</dbReference>
<dbReference type="Pfam" id="PF12728">
    <property type="entry name" value="HTH_17"/>
    <property type="match status" value="1"/>
</dbReference>
<evidence type="ECO:0000313" key="4">
    <source>
        <dbReference type="Proteomes" id="UP001553161"/>
    </source>
</evidence>
<dbReference type="EMBL" id="JBFBVU010000018">
    <property type="protein sequence ID" value="MEV8467855.1"/>
    <property type="molecule type" value="Genomic_DNA"/>
</dbReference>
<evidence type="ECO:0000259" key="1">
    <source>
        <dbReference type="Pfam" id="PF12727"/>
    </source>
</evidence>
<keyword evidence="4" id="KW-1185">Reference proteome</keyword>
<dbReference type="InterPro" id="IPR024370">
    <property type="entry name" value="PBP_domain"/>
</dbReference>
<dbReference type="NCBIfam" id="TIGR01764">
    <property type="entry name" value="excise"/>
    <property type="match status" value="1"/>
</dbReference>
<feature type="domain" description="Helix-turn-helix" evidence="2">
    <location>
        <begin position="9"/>
        <end position="58"/>
    </location>
</feature>
<dbReference type="Pfam" id="PF12727">
    <property type="entry name" value="PBP_like"/>
    <property type="match status" value="1"/>
</dbReference>
<proteinExistence type="predicted"/>
<dbReference type="RefSeq" id="WP_366193747.1">
    <property type="nucleotide sequence ID" value="NZ_JBFBVU010000018.1"/>
</dbReference>
<accession>A0ABV3L8F7</accession>
<sequence>MTEPTPAEYLTTQELAELLRIKERKVYDLAASGQVPCIRVVGKLLFPRDEVNAWIQAGRSGPEVRADLPSIVVGSHDPLLEWALRDSGSGLAGLFDGSFDGLGRFLAREAMACALHVHEPSGHWNIDTVQAAAGALPVVLVRLATRRRGLLLARGNPLKISGISDLAPHRVVRRQETAASERHFQRLAEAEGLIPDALNGPRGAARTELDLARAVAEGQADTGFGIEAVAKPFGLDFLPLVEERFDLLVWRQAWFAEPMQALIGLVGRAGFADRAAELGGYDVGEALRVVMNGSAP</sequence>
<dbReference type="PANTHER" id="PTHR38431:SF1">
    <property type="entry name" value="BLL2305 PROTEIN"/>
    <property type="match status" value="1"/>
</dbReference>
<dbReference type="InterPro" id="IPR010093">
    <property type="entry name" value="SinI_DNA-bd"/>
</dbReference>
<organism evidence="3 4">
    <name type="scientific">Meridianimarinicoccus marinus</name>
    <dbReference type="NCBI Taxonomy" id="3231483"/>
    <lineage>
        <taxon>Bacteria</taxon>
        <taxon>Pseudomonadati</taxon>
        <taxon>Pseudomonadota</taxon>
        <taxon>Alphaproteobacteria</taxon>
        <taxon>Rhodobacterales</taxon>
        <taxon>Paracoccaceae</taxon>
        <taxon>Meridianimarinicoccus</taxon>
    </lineage>
</organism>
<evidence type="ECO:0000259" key="2">
    <source>
        <dbReference type="Pfam" id="PF12728"/>
    </source>
</evidence>
<reference evidence="3 4" key="1">
    <citation type="submission" date="2024-07" db="EMBL/GenBank/DDBJ databases">
        <authorList>
            <person name="Kang M."/>
        </authorList>
    </citation>
    <scope>NUCLEOTIDE SEQUENCE [LARGE SCALE GENOMIC DNA]</scope>
    <source>
        <strain evidence="3 4">DFM31</strain>
    </source>
</reference>
<dbReference type="PANTHER" id="PTHR38431">
    <property type="entry name" value="BLL2305 PROTEIN"/>
    <property type="match status" value="1"/>
</dbReference>
<evidence type="ECO:0000313" key="3">
    <source>
        <dbReference type="EMBL" id="MEV8467855.1"/>
    </source>
</evidence>